<evidence type="ECO:0000313" key="8">
    <source>
        <dbReference type="Proteomes" id="UP000321157"/>
    </source>
</evidence>
<keyword evidence="8" id="KW-1185">Reference proteome</keyword>
<evidence type="ECO:0000313" key="7">
    <source>
        <dbReference type="EMBL" id="GEN32925.1"/>
    </source>
</evidence>
<evidence type="ECO:0000256" key="5">
    <source>
        <dbReference type="ARBA" id="ARBA00023136"/>
    </source>
</evidence>
<sequence>MENNDTPLKHFYYKEPKNKRTIWKRVFFIGLGAFLAAFGLEMFLTPNRIITGGVNGISGILSHITEMQMGVFLFFINLPFAFNHGKRINRSRALLAVLGLFLLSAVTILLHPFPPLIEDPPLAAFFGSLILGSGIGLIFRHSGFTDGVQQAAILIKKRVFLSISEIVTLFNLFILTIAGFIFGWDQAVYSIFGYVITMKSAEYTISKFYLQKVVWIKTEHVKGIKHAMKSTFGTECQYLSPDFPECKPDEIYMVIPGRLEKKIQNLVFELDPSATFICTPLEPYLHEEIGNSRFT</sequence>
<keyword evidence="3 6" id="KW-0812">Transmembrane</keyword>
<keyword evidence="2" id="KW-1003">Cell membrane</keyword>
<dbReference type="Proteomes" id="UP000321157">
    <property type="component" value="Unassembled WGS sequence"/>
</dbReference>
<feature type="transmembrane region" description="Helical" evidence="6">
    <location>
        <begin position="159"/>
        <end position="184"/>
    </location>
</feature>
<feature type="transmembrane region" description="Helical" evidence="6">
    <location>
        <begin position="93"/>
        <end position="110"/>
    </location>
</feature>
<feature type="transmembrane region" description="Helical" evidence="6">
    <location>
        <begin position="60"/>
        <end position="81"/>
    </location>
</feature>
<dbReference type="PANTHER" id="PTHR33545:SF3">
    <property type="entry name" value="UPF0750 MEMBRANE PROTEIN YQFU"/>
    <property type="match status" value="1"/>
</dbReference>
<evidence type="ECO:0000256" key="4">
    <source>
        <dbReference type="ARBA" id="ARBA00022989"/>
    </source>
</evidence>
<proteinExistence type="predicted"/>
<comment type="caution">
    <text evidence="7">The sequence shown here is derived from an EMBL/GenBank/DDBJ whole genome shotgun (WGS) entry which is preliminary data.</text>
</comment>
<dbReference type="RefSeq" id="WP_170230081.1">
    <property type="nucleotide sequence ID" value="NZ_BJXX01000016.1"/>
</dbReference>
<keyword evidence="4 6" id="KW-1133">Transmembrane helix</keyword>
<evidence type="ECO:0000256" key="2">
    <source>
        <dbReference type="ARBA" id="ARBA00022475"/>
    </source>
</evidence>
<dbReference type="EMBL" id="BJXX01000016">
    <property type="protein sequence ID" value="GEN32925.1"/>
    <property type="molecule type" value="Genomic_DNA"/>
</dbReference>
<feature type="transmembrane region" description="Helical" evidence="6">
    <location>
        <begin position="21"/>
        <end position="40"/>
    </location>
</feature>
<keyword evidence="5 6" id="KW-0472">Membrane</keyword>
<dbReference type="GO" id="GO:0005886">
    <property type="term" value="C:plasma membrane"/>
    <property type="evidence" value="ECO:0007669"/>
    <property type="project" value="UniProtKB-SubCell"/>
</dbReference>
<protein>
    <submittedName>
        <fullName evidence="7">Membrane protein</fullName>
    </submittedName>
</protein>
<gene>
    <name evidence="7" type="ORF">ADA01nite_03850</name>
</gene>
<evidence type="ECO:0000256" key="1">
    <source>
        <dbReference type="ARBA" id="ARBA00004651"/>
    </source>
</evidence>
<reference evidence="7 8" key="1">
    <citation type="submission" date="2019-07" db="EMBL/GenBank/DDBJ databases">
        <title>Whole genome shotgun sequence of Aneurinibacillus danicus NBRC 102444.</title>
        <authorList>
            <person name="Hosoyama A."/>
            <person name="Uohara A."/>
            <person name="Ohji S."/>
            <person name="Ichikawa N."/>
        </authorList>
    </citation>
    <scope>NUCLEOTIDE SEQUENCE [LARGE SCALE GENOMIC DNA]</scope>
    <source>
        <strain evidence="7 8">NBRC 102444</strain>
    </source>
</reference>
<organism evidence="7 8">
    <name type="scientific">Aneurinibacillus danicus</name>
    <dbReference type="NCBI Taxonomy" id="267746"/>
    <lineage>
        <taxon>Bacteria</taxon>
        <taxon>Bacillati</taxon>
        <taxon>Bacillota</taxon>
        <taxon>Bacilli</taxon>
        <taxon>Bacillales</taxon>
        <taxon>Paenibacillaceae</taxon>
        <taxon>Aneurinibacillus group</taxon>
        <taxon>Aneurinibacillus</taxon>
    </lineage>
</organism>
<evidence type="ECO:0000256" key="6">
    <source>
        <dbReference type="SAM" id="Phobius"/>
    </source>
</evidence>
<name>A0A511V202_9BACL</name>
<dbReference type="PANTHER" id="PTHR33545">
    <property type="entry name" value="UPF0750 MEMBRANE PROTEIN YITT-RELATED"/>
    <property type="match status" value="1"/>
</dbReference>
<feature type="transmembrane region" description="Helical" evidence="6">
    <location>
        <begin position="122"/>
        <end position="139"/>
    </location>
</feature>
<dbReference type="PIRSF" id="PIRSF006483">
    <property type="entry name" value="Membrane_protein_YitT"/>
    <property type="match status" value="1"/>
</dbReference>
<dbReference type="InterPro" id="IPR051461">
    <property type="entry name" value="UPF0750_membrane"/>
</dbReference>
<dbReference type="AlphaFoldDB" id="A0A511V202"/>
<evidence type="ECO:0000256" key="3">
    <source>
        <dbReference type="ARBA" id="ARBA00022692"/>
    </source>
</evidence>
<comment type="subcellular location">
    <subcellularLocation>
        <location evidence="1">Cell membrane</location>
        <topology evidence="1">Multi-pass membrane protein</topology>
    </subcellularLocation>
</comment>
<dbReference type="Pfam" id="PF02588">
    <property type="entry name" value="YitT_membrane"/>
    <property type="match status" value="1"/>
</dbReference>
<accession>A0A511V202</accession>
<dbReference type="InterPro" id="IPR003740">
    <property type="entry name" value="YitT"/>
</dbReference>